<protein>
    <recommendedName>
        <fullName evidence="4">Porin</fullName>
    </recommendedName>
</protein>
<dbReference type="AlphaFoldDB" id="A0A6N6MZF1"/>
<reference evidence="2 3" key="1">
    <citation type="submission" date="2019-09" db="EMBL/GenBank/DDBJ databases">
        <title>YIM 132548 draft genome.</title>
        <authorList>
            <person name="Jiang L."/>
        </authorList>
    </citation>
    <scope>NUCLEOTIDE SEQUENCE [LARGE SCALE GENOMIC DNA]</scope>
    <source>
        <strain evidence="2 3">YIM 132548</strain>
    </source>
</reference>
<accession>A0A6N6MZF1</accession>
<feature type="chain" id="PRO_5027103154" description="Porin" evidence="1">
    <location>
        <begin position="20"/>
        <end position="99"/>
    </location>
</feature>
<evidence type="ECO:0000313" key="3">
    <source>
        <dbReference type="Proteomes" id="UP000441523"/>
    </source>
</evidence>
<sequence>MSCVSAVLATGLAAGLTLAMPAAGKAPAIAATGVAATAAAASATAQPAAAPALPAEAGACRQAAWPYVPAACTAASGARPVRIIALGDPAQPVRVPGQR</sequence>
<name>A0A6N6MZF1_9HYPH</name>
<comment type="caution">
    <text evidence="2">The sequence shown here is derived from an EMBL/GenBank/DDBJ whole genome shotgun (WGS) entry which is preliminary data.</text>
</comment>
<dbReference type="EMBL" id="VZZJ01000002">
    <property type="protein sequence ID" value="KAB1075807.1"/>
    <property type="molecule type" value="Genomic_DNA"/>
</dbReference>
<dbReference type="Proteomes" id="UP000441523">
    <property type="component" value="Unassembled WGS sequence"/>
</dbReference>
<gene>
    <name evidence="2" type="ORF">F6X51_03170</name>
</gene>
<keyword evidence="1" id="KW-0732">Signal</keyword>
<evidence type="ECO:0000256" key="1">
    <source>
        <dbReference type="SAM" id="SignalP"/>
    </source>
</evidence>
<feature type="signal peptide" evidence="1">
    <location>
        <begin position="1"/>
        <end position="19"/>
    </location>
</feature>
<evidence type="ECO:0000313" key="2">
    <source>
        <dbReference type="EMBL" id="KAB1075807.1"/>
    </source>
</evidence>
<evidence type="ECO:0008006" key="4">
    <source>
        <dbReference type="Google" id="ProtNLM"/>
    </source>
</evidence>
<proteinExistence type="predicted"/>
<keyword evidence="3" id="KW-1185">Reference proteome</keyword>
<organism evidence="2 3">
    <name type="scientific">Methylobacterium planeticum</name>
    <dbReference type="NCBI Taxonomy" id="2615211"/>
    <lineage>
        <taxon>Bacteria</taxon>
        <taxon>Pseudomonadati</taxon>
        <taxon>Pseudomonadota</taxon>
        <taxon>Alphaproteobacteria</taxon>
        <taxon>Hyphomicrobiales</taxon>
        <taxon>Methylobacteriaceae</taxon>
        <taxon>Methylobacterium</taxon>
    </lineage>
</organism>